<feature type="binding site" evidence="7">
    <location>
        <position position="59"/>
    </location>
    <ligand>
        <name>ATP</name>
        <dbReference type="ChEBI" id="CHEBI:30616"/>
    </ligand>
</feature>
<evidence type="ECO:0000256" key="5">
    <source>
        <dbReference type="ARBA" id="ARBA00022840"/>
    </source>
</evidence>
<feature type="binding site" evidence="7">
    <location>
        <position position="172"/>
    </location>
    <ligand>
        <name>ATP</name>
        <dbReference type="ChEBI" id="CHEBI:30616"/>
    </ligand>
</feature>
<dbReference type="InterPro" id="IPR030616">
    <property type="entry name" value="Aur-like"/>
</dbReference>
<evidence type="ECO:0000256" key="1">
    <source>
        <dbReference type="ARBA" id="ARBA00022527"/>
    </source>
</evidence>
<dbReference type="GO" id="GO:0004674">
    <property type="term" value="F:protein serine/threonine kinase activity"/>
    <property type="evidence" value="ECO:0007669"/>
    <property type="project" value="UniProtKB-KW"/>
</dbReference>
<dbReference type="EMBL" id="HBFP01006726">
    <property type="protein sequence ID" value="CAD8820413.1"/>
    <property type="molecule type" value="Transcribed_RNA"/>
</dbReference>
<sequence length="421" mass="47413">MNLKRFFKPDAGEDTASLLSKITPAAVSSRGYRLEKKLHEGGQGVVFLVSRNSDTFALKVFQSDSHLQDALTECNCLSKLRHHHILSMIDYFRDDKNIYVVFEFCAGGDLYDQLRVRRFSEVEVVQIAVQLFSALEYMHGFGIAHRDLKPENLAFTESWSLSKPPPAMKLIDFGLSIECEQSQSVASDPSLGTVFYLAPEIIKNERYDPFKADVWSAGIMMYSLLARRYPFESNTEESTKELILRGELFVDFSIKHDPPSTPEQCSPQMKKLLQCLLKKTPEKRPSAQAVHLVLRKLLTQVFKVPEKFPLSSTENPSTRLSPTPSGISPRPKLRAVGGSFTKLPRVVPPVPSSHESSVESEKRNAARHSRGWRARSSLQAGSSRGLEVLRSSRVFGGLRESSRFPSSKPKDHTRTSRRTKI</sequence>
<dbReference type="FunFam" id="1.10.510.10:FF:000571">
    <property type="entry name" value="Maternal embryonic leucine zipper kinase"/>
    <property type="match status" value="1"/>
</dbReference>
<feature type="domain" description="Protein kinase" evidence="10">
    <location>
        <begin position="32"/>
        <end position="294"/>
    </location>
</feature>
<feature type="binding site" evidence="7">
    <location>
        <begin position="151"/>
        <end position="152"/>
    </location>
    <ligand>
        <name>ATP</name>
        <dbReference type="ChEBI" id="CHEBI:30616"/>
    </ligand>
</feature>
<organism evidence="11">
    <name type="scientific">Timspurckia oligopyrenoides</name>
    <dbReference type="NCBI Taxonomy" id="708627"/>
    <lineage>
        <taxon>Eukaryota</taxon>
        <taxon>Rhodophyta</taxon>
        <taxon>Bangiophyceae</taxon>
        <taxon>Porphyridiales</taxon>
        <taxon>Porphyridiaceae</taxon>
        <taxon>Timspurckia</taxon>
    </lineage>
</organism>
<evidence type="ECO:0000256" key="7">
    <source>
        <dbReference type="PIRSR" id="PIRSR630616-2"/>
    </source>
</evidence>
<evidence type="ECO:0000313" key="11">
    <source>
        <dbReference type="EMBL" id="CAD8820413.1"/>
    </source>
</evidence>
<feature type="region of interest" description="Disordered" evidence="9">
    <location>
        <begin position="397"/>
        <end position="421"/>
    </location>
</feature>
<dbReference type="SMART" id="SM00220">
    <property type="entry name" value="S_TKc"/>
    <property type="match status" value="1"/>
</dbReference>
<dbReference type="Gene3D" id="1.10.510.10">
    <property type="entry name" value="Transferase(Phosphotransferase) domain 1"/>
    <property type="match status" value="1"/>
</dbReference>
<evidence type="ECO:0000256" key="6">
    <source>
        <dbReference type="PIRSR" id="PIRSR630616-1"/>
    </source>
</evidence>
<feature type="cross-link" description="Glycyl lysine isopeptide (Lys-Gly) (interchain with G-Cter in SUMO2)" evidence="8">
    <location>
        <position position="149"/>
    </location>
</feature>
<reference evidence="11" key="1">
    <citation type="submission" date="2021-01" db="EMBL/GenBank/DDBJ databases">
        <authorList>
            <person name="Corre E."/>
            <person name="Pelletier E."/>
            <person name="Niang G."/>
            <person name="Scheremetjew M."/>
            <person name="Finn R."/>
            <person name="Kale V."/>
            <person name="Holt S."/>
            <person name="Cochrane G."/>
            <person name="Meng A."/>
            <person name="Brown T."/>
            <person name="Cohen L."/>
        </authorList>
    </citation>
    <scope>NUCLEOTIDE SEQUENCE</scope>
    <source>
        <strain evidence="11">CCMP3278</strain>
    </source>
</reference>
<dbReference type="GO" id="GO:0005524">
    <property type="term" value="F:ATP binding"/>
    <property type="evidence" value="ECO:0007669"/>
    <property type="project" value="UniProtKB-KW"/>
</dbReference>
<evidence type="ECO:0000256" key="3">
    <source>
        <dbReference type="ARBA" id="ARBA00022741"/>
    </source>
</evidence>
<evidence type="ECO:0000256" key="8">
    <source>
        <dbReference type="PIRSR" id="PIRSR630616-3"/>
    </source>
</evidence>
<keyword evidence="1" id="KW-0723">Serine/threonine-protein kinase</keyword>
<dbReference type="PROSITE" id="PS50011">
    <property type="entry name" value="PROTEIN_KINASE_DOM"/>
    <property type="match status" value="1"/>
</dbReference>
<name>A0A7S0ZFU0_9RHOD</name>
<dbReference type="SUPFAM" id="SSF56112">
    <property type="entry name" value="Protein kinase-like (PK-like)"/>
    <property type="match status" value="1"/>
</dbReference>
<protein>
    <recommendedName>
        <fullName evidence="10">Protein kinase domain-containing protein</fullName>
    </recommendedName>
</protein>
<feature type="region of interest" description="Disordered" evidence="9">
    <location>
        <begin position="309"/>
        <end position="383"/>
    </location>
</feature>
<feature type="compositionally biased region" description="Polar residues" evidence="9">
    <location>
        <begin position="310"/>
        <end position="326"/>
    </location>
</feature>
<keyword evidence="5 7" id="KW-0067">ATP-binding</keyword>
<keyword evidence="3 7" id="KW-0547">Nucleotide-binding</keyword>
<gene>
    <name evidence="11" type="ORF">TOLI1172_LOCUS4805</name>
</gene>
<accession>A0A7S0ZFU0</accession>
<dbReference type="Pfam" id="PF00069">
    <property type="entry name" value="Pkinase"/>
    <property type="match status" value="1"/>
</dbReference>
<dbReference type="PANTHER" id="PTHR24350">
    <property type="entry name" value="SERINE/THREONINE-PROTEIN KINASE IAL-RELATED"/>
    <property type="match status" value="1"/>
</dbReference>
<keyword evidence="4" id="KW-0418">Kinase</keyword>
<evidence type="ECO:0000256" key="9">
    <source>
        <dbReference type="SAM" id="MobiDB-lite"/>
    </source>
</evidence>
<dbReference type="AlphaFoldDB" id="A0A7S0ZFU0"/>
<evidence type="ECO:0000256" key="2">
    <source>
        <dbReference type="ARBA" id="ARBA00022679"/>
    </source>
</evidence>
<feature type="active site" description="Proton acceptor" evidence="6">
    <location>
        <position position="147"/>
    </location>
</feature>
<evidence type="ECO:0000259" key="10">
    <source>
        <dbReference type="PROSITE" id="PS50011"/>
    </source>
</evidence>
<keyword evidence="2" id="KW-0808">Transferase</keyword>
<evidence type="ECO:0000256" key="4">
    <source>
        <dbReference type="ARBA" id="ARBA00022777"/>
    </source>
</evidence>
<dbReference type="InterPro" id="IPR000719">
    <property type="entry name" value="Prot_kinase_dom"/>
</dbReference>
<dbReference type="InterPro" id="IPR011009">
    <property type="entry name" value="Kinase-like_dom_sf"/>
</dbReference>
<proteinExistence type="predicted"/>